<evidence type="ECO:0000256" key="3">
    <source>
        <dbReference type="ARBA" id="ARBA00022692"/>
    </source>
</evidence>
<dbReference type="Proteomes" id="UP001343698">
    <property type="component" value="Unassembled WGS sequence"/>
</dbReference>
<dbReference type="InterPro" id="IPR003607">
    <property type="entry name" value="HD/PDEase_dom"/>
</dbReference>
<comment type="caution">
    <text evidence="10">The sequence shown here is derived from an EMBL/GenBank/DDBJ whole genome shotgun (WGS) entry which is preliminary data.</text>
</comment>
<dbReference type="EMBL" id="VUOE01000001">
    <property type="protein sequence ID" value="KAA2219634.1"/>
    <property type="molecule type" value="Genomic_DNA"/>
</dbReference>
<dbReference type="Pfam" id="PF18967">
    <property type="entry name" value="PycTM"/>
    <property type="match status" value="1"/>
</dbReference>
<dbReference type="GO" id="GO:0000166">
    <property type="term" value="F:nucleotide binding"/>
    <property type="evidence" value="ECO:0007669"/>
    <property type="project" value="UniProtKB-KW"/>
</dbReference>
<dbReference type="InterPro" id="IPR043760">
    <property type="entry name" value="PycTM_dom"/>
</dbReference>
<organism evidence="10 12">
    <name type="scientific">Maribacter flavus</name>
    <dbReference type="NCBI Taxonomy" id="1658664"/>
    <lineage>
        <taxon>Bacteria</taxon>
        <taxon>Pseudomonadati</taxon>
        <taxon>Bacteroidota</taxon>
        <taxon>Flavobacteriia</taxon>
        <taxon>Flavobacteriales</taxon>
        <taxon>Flavobacteriaceae</taxon>
        <taxon>Maribacter</taxon>
    </lineage>
</organism>
<feature type="transmembrane region" description="Helical" evidence="8">
    <location>
        <begin position="367"/>
        <end position="387"/>
    </location>
</feature>
<keyword evidence="7 8" id="KW-0472">Membrane</keyword>
<reference evidence="11 13" key="2">
    <citation type="submission" date="2024-01" db="EMBL/GenBank/DDBJ databases">
        <title>Maribacter spp. originated from different algae showed divergent polysaccharides utilization ability.</title>
        <authorList>
            <person name="Wang H."/>
            <person name="Wu Y."/>
        </authorList>
    </citation>
    <scope>NUCLEOTIDE SEQUENCE [LARGE SCALE GENOMIC DNA]</scope>
    <source>
        <strain evidence="11 13">KPT27_14</strain>
    </source>
</reference>
<evidence type="ECO:0000313" key="10">
    <source>
        <dbReference type="EMBL" id="KAA2219634.1"/>
    </source>
</evidence>
<dbReference type="Gene3D" id="1.10.3210.10">
    <property type="entry name" value="Hypothetical protein af1432"/>
    <property type="match status" value="1"/>
</dbReference>
<evidence type="ECO:0000259" key="9">
    <source>
        <dbReference type="SMART" id="SM00471"/>
    </source>
</evidence>
<dbReference type="Proteomes" id="UP000323188">
    <property type="component" value="Unassembled WGS sequence"/>
</dbReference>
<accession>A0A5B2TZ19</accession>
<dbReference type="CDD" id="cd00077">
    <property type="entry name" value="HDc"/>
    <property type="match status" value="1"/>
</dbReference>
<dbReference type="InterPro" id="IPR009218">
    <property type="entry name" value="HD_phosphohydro"/>
</dbReference>
<feature type="domain" description="HD/PDEase" evidence="9">
    <location>
        <begin position="24"/>
        <end position="138"/>
    </location>
</feature>
<keyword evidence="13" id="KW-1185">Reference proteome</keyword>
<keyword evidence="3 8" id="KW-0812">Transmembrane</keyword>
<keyword evidence="2" id="KW-1003">Cell membrane</keyword>
<dbReference type="PANTHER" id="PTHR21174">
    <property type="match status" value="1"/>
</dbReference>
<evidence type="ECO:0000313" key="13">
    <source>
        <dbReference type="Proteomes" id="UP001343698"/>
    </source>
</evidence>
<reference evidence="10 12" key="1">
    <citation type="submission" date="2019-09" db="EMBL/GenBank/DDBJ databases">
        <authorList>
            <person name="Khan S.A."/>
            <person name="Jeon C.O."/>
            <person name="Chun B.H."/>
            <person name="Jeong S.E."/>
        </authorList>
    </citation>
    <scope>NUCLEOTIDE SEQUENCE [LARGE SCALE GENOMIC DNA]</scope>
    <source>
        <strain evidence="10 12">KCTC 42508</strain>
    </source>
</reference>
<evidence type="ECO:0000256" key="6">
    <source>
        <dbReference type="ARBA" id="ARBA00023118"/>
    </source>
</evidence>
<evidence type="ECO:0000256" key="4">
    <source>
        <dbReference type="ARBA" id="ARBA00022741"/>
    </source>
</evidence>
<evidence type="ECO:0000256" key="7">
    <source>
        <dbReference type="ARBA" id="ARBA00023136"/>
    </source>
</evidence>
<feature type="transmembrane region" description="Helical" evidence="8">
    <location>
        <begin position="272"/>
        <end position="293"/>
    </location>
</feature>
<keyword evidence="5 8" id="KW-1133">Transmembrane helix</keyword>
<dbReference type="PANTHER" id="PTHR21174:SF0">
    <property type="entry name" value="HD PHOSPHOHYDROLASE FAMILY PROTEIN-RELATED"/>
    <property type="match status" value="1"/>
</dbReference>
<evidence type="ECO:0000256" key="2">
    <source>
        <dbReference type="ARBA" id="ARBA00022475"/>
    </source>
</evidence>
<dbReference type="AlphaFoldDB" id="A0A5B2TZ19"/>
<name>A0A5B2TZ19_9FLAO</name>
<comment type="subcellular location">
    <subcellularLocation>
        <location evidence="1">Cell membrane</location>
    </subcellularLocation>
</comment>
<sequence length="406" mass="46777">MADILQNTKNHVVTLLTKELDSNYLYHNLRHTQRVVKSTKELSKACAISDKEKEVLEIAAWFHDTGYTVGTKDHEKNSCIIATKFLEDQGYDPDLISKVNRLIMATEKDSVPNSIEEEIIRDADASHFAQTSYLETSELLREELKLLNIADYAYKDWVDVNIIMLGNQHRYYTDYAKEIWQEKKDDNLKKLIKEKKSIKKIAKKEKLKAKFKGESPDRGIQTLFRVTLRNHLTLSDIADTKANILLSVNAIIISLALSNLIPKLDNPSNDYLIYPTAIFVLFSVISMILAVLATRPNVTSGEFTKEDVAKRKVNLLFFGNFHKMDLPDYEWAINELVKDKDYIYSSLTKDLYFLGVVLNKKYNLLRWTYTTFMIGMIISVIAFALSFKFFGPERQLQELVSQALVF</sequence>
<dbReference type="SMART" id="SM00471">
    <property type="entry name" value="HDc"/>
    <property type="match status" value="1"/>
</dbReference>
<dbReference type="GO" id="GO:0051607">
    <property type="term" value="P:defense response to virus"/>
    <property type="evidence" value="ECO:0007669"/>
    <property type="project" value="UniProtKB-KW"/>
</dbReference>
<dbReference type="RefSeq" id="WP_154918036.1">
    <property type="nucleotide sequence ID" value="NZ_JAZDDF010000001.1"/>
</dbReference>
<dbReference type="EMBL" id="JAZDDF010000001">
    <property type="protein sequence ID" value="MEE1971739.1"/>
    <property type="molecule type" value="Genomic_DNA"/>
</dbReference>
<evidence type="ECO:0000313" key="12">
    <source>
        <dbReference type="Proteomes" id="UP000323188"/>
    </source>
</evidence>
<evidence type="ECO:0000256" key="8">
    <source>
        <dbReference type="SAM" id="Phobius"/>
    </source>
</evidence>
<keyword evidence="6" id="KW-0051">Antiviral defense</keyword>
<evidence type="ECO:0000256" key="1">
    <source>
        <dbReference type="ARBA" id="ARBA00004236"/>
    </source>
</evidence>
<dbReference type="SUPFAM" id="SSF109604">
    <property type="entry name" value="HD-domain/PDEase-like"/>
    <property type="match status" value="1"/>
</dbReference>
<dbReference type="InterPro" id="IPR006674">
    <property type="entry name" value="HD_domain"/>
</dbReference>
<proteinExistence type="predicted"/>
<gene>
    <name evidence="10" type="ORF">F0361_08590</name>
    <name evidence="11" type="ORF">V1H85_04735</name>
</gene>
<protein>
    <submittedName>
        <fullName evidence="10">HD domain-containing protein</fullName>
    </submittedName>
    <submittedName>
        <fullName evidence="11">Pycsar system effector family protein</fullName>
    </submittedName>
</protein>
<evidence type="ECO:0000313" key="11">
    <source>
        <dbReference type="EMBL" id="MEE1971739.1"/>
    </source>
</evidence>
<evidence type="ECO:0000256" key="5">
    <source>
        <dbReference type="ARBA" id="ARBA00022989"/>
    </source>
</evidence>
<keyword evidence="4" id="KW-0547">Nucleotide-binding</keyword>
<dbReference type="GO" id="GO:0005886">
    <property type="term" value="C:plasma membrane"/>
    <property type="evidence" value="ECO:0007669"/>
    <property type="project" value="UniProtKB-SubCell"/>
</dbReference>
<dbReference type="Pfam" id="PF01966">
    <property type="entry name" value="HD"/>
    <property type="match status" value="1"/>
</dbReference>
<feature type="transmembrane region" description="Helical" evidence="8">
    <location>
        <begin position="242"/>
        <end position="260"/>
    </location>
</feature>